<dbReference type="RefSeq" id="WP_149286231.1">
    <property type="nucleotide sequence ID" value="NZ_CP038437.2"/>
</dbReference>
<dbReference type="GO" id="GO:0110001">
    <property type="term" value="C:toxin-antitoxin complex"/>
    <property type="evidence" value="ECO:0007669"/>
    <property type="project" value="InterPro"/>
</dbReference>
<dbReference type="OrthoDB" id="9799912at2"/>
<dbReference type="KEGG" id="hbh:E4T21_17345"/>
<sequence>MHIITQKRIWEAMERWPHAATALNSWYRLMKTSEPKDFAAMKGIFPAADKVGSYHVFDIGGNKIRLIATVHYRAKRVFIRHILDHAEYDKGKWRSDP</sequence>
<proteinExistence type="predicted"/>
<dbReference type="GO" id="GO:0004519">
    <property type="term" value="F:endonuclease activity"/>
    <property type="evidence" value="ECO:0007669"/>
    <property type="project" value="InterPro"/>
</dbReference>
<keyword evidence="2" id="KW-1185">Reference proteome</keyword>
<gene>
    <name evidence="1" type="ORF">E4T21_17345</name>
</gene>
<evidence type="ECO:0000313" key="2">
    <source>
        <dbReference type="Proteomes" id="UP000324285"/>
    </source>
</evidence>
<organism evidence="1 2">
    <name type="scientific">Halomonas binhaiensis</name>
    <dbReference type="NCBI Taxonomy" id="2562282"/>
    <lineage>
        <taxon>Bacteria</taxon>
        <taxon>Pseudomonadati</taxon>
        <taxon>Pseudomonadota</taxon>
        <taxon>Gammaproteobacteria</taxon>
        <taxon>Oceanospirillales</taxon>
        <taxon>Halomonadaceae</taxon>
        <taxon>Halomonas</taxon>
    </lineage>
</organism>
<dbReference type="AlphaFoldDB" id="A0A5C1NMT9"/>
<dbReference type="GO" id="GO:0003723">
    <property type="term" value="F:RNA binding"/>
    <property type="evidence" value="ECO:0007669"/>
    <property type="project" value="InterPro"/>
</dbReference>
<evidence type="ECO:0000313" key="1">
    <source>
        <dbReference type="EMBL" id="QEM83109.1"/>
    </source>
</evidence>
<name>A0A5C1NMT9_9GAMM</name>
<reference evidence="1" key="1">
    <citation type="submission" date="2021-02" db="EMBL/GenBank/DDBJ databases">
        <title>Strain Y2R2, a novel species of the genus Halomonas.</title>
        <authorList>
            <person name="Huang H."/>
        </authorList>
    </citation>
    <scope>NUCLEOTIDE SEQUENCE</scope>
    <source>
        <strain evidence="1">Y2R2</strain>
    </source>
</reference>
<protein>
    <submittedName>
        <fullName evidence="1">Type II toxin-antitoxin system HigB family toxin</fullName>
    </submittedName>
</protein>
<dbReference type="EMBL" id="CP038437">
    <property type="protein sequence ID" value="QEM83109.1"/>
    <property type="molecule type" value="Genomic_DNA"/>
</dbReference>
<dbReference type="Pfam" id="PF09907">
    <property type="entry name" value="HigB_toxin"/>
    <property type="match status" value="1"/>
</dbReference>
<dbReference type="Proteomes" id="UP000324285">
    <property type="component" value="Chromosome"/>
</dbReference>
<dbReference type="InterPro" id="IPR018669">
    <property type="entry name" value="Toxin_HigB"/>
</dbReference>
<accession>A0A5C1NMT9</accession>